<feature type="compositionally biased region" description="Basic and acidic residues" evidence="1">
    <location>
        <begin position="509"/>
        <end position="521"/>
    </location>
</feature>
<protein>
    <submittedName>
        <fullName evidence="3">Ppx/GppA family phosphatase protein</fullName>
    </submittedName>
</protein>
<dbReference type="PANTHER" id="PTHR30005:SF0">
    <property type="entry name" value="RETROGRADE REGULATION PROTEIN 2"/>
    <property type="match status" value="1"/>
</dbReference>
<feature type="compositionally biased region" description="Basic residues" evidence="1">
    <location>
        <begin position="109"/>
        <end position="122"/>
    </location>
</feature>
<dbReference type="GO" id="GO:0016462">
    <property type="term" value="F:pyrophosphatase activity"/>
    <property type="evidence" value="ECO:0007669"/>
    <property type="project" value="TreeGrafter"/>
</dbReference>
<dbReference type="InterPro" id="IPR043129">
    <property type="entry name" value="ATPase_NBD"/>
</dbReference>
<evidence type="ECO:0000313" key="3">
    <source>
        <dbReference type="EMBL" id="AUX75365.1"/>
    </source>
</evidence>
<name>A0A2L0H1L1_RHIFR</name>
<feature type="domain" description="Ppx/GppA phosphatase N-terminal" evidence="2">
    <location>
        <begin position="190"/>
        <end position="487"/>
    </location>
</feature>
<dbReference type="EMBL" id="CP024307">
    <property type="protein sequence ID" value="AUX75365.1"/>
    <property type="molecule type" value="Genomic_DNA"/>
</dbReference>
<dbReference type="Proteomes" id="UP000239340">
    <property type="component" value="Chromosome"/>
</dbReference>
<dbReference type="CDD" id="cd24054">
    <property type="entry name" value="ASKHA_NBD_AaPPX-GppA_MtPPX2-like"/>
    <property type="match status" value="1"/>
</dbReference>
<feature type="compositionally biased region" description="Basic residues" evidence="1">
    <location>
        <begin position="73"/>
        <end position="83"/>
    </location>
</feature>
<feature type="region of interest" description="Disordered" evidence="1">
    <location>
        <begin position="493"/>
        <end position="521"/>
    </location>
</feature>
<feature type="compositionally biased region" description="Basic residues" evidence="1">
    <location>
        <begin position="34"/>
        <end position="43"/>
    </location>
</feature>
<feature type="compositionally biased region" description="Low complexity" evidence="1">
    <location>
        <begin position="14"/>
        <end position="23"/>
    </location>
</feature>
<organism evidence="3 4">
    <name type="scientific">Rhizobium fredii</name>
    <name type="common">Sinorhizobium fredii</name>
    <dbReference type="NCBI Taxonomy" id="380"/>
    <lineage>
        <taxon>Bacteria</taxon>
        <taxon>Pseudomonadati</taxon>
        <taxon>Pseudomonadota</taxon>
        <taxon>Alphaproteobacteria</taxon>
        <taxon>Hyphomicrobiales</taxon>
        <taxon>Rhizobiaceae</taxon>
        <taxon>Sinorhizobium/Ensifer group</taxon>
        <taxon>Sinorhizobium</taxon>
    </lineage>
</organism>
<dbReference type="Gene3D" id="3.30.420.40">
    <property type="match status" value="1"/>
</dbReference>
<feature type="compositionally biased region" description="Low complexity" evidence="1">
    <location>
        <begin position="44"/>
        <end position="57"/>
    </location>
</feature>
<dbReference type="Pfam" id="PF02541">
    <property type="entry name" value="Ppx-GppA"/>
    <property type="match status" value="1"/>
</dbReference>
<dbReference type="InterPro" id="IPR050273">
    <property type="entry name" value="GppA/Ppx_hydrolase"/>
</dbReference>
<evidence type="ECO:0000259" key="2">
    <source>
        <dbReference type="Pfam" id="PF02541"/>
    </source>
</evidence>
<proteinExistence type="predicted"/>
<evidence type="ECO:0000313" key="4">
    <source>
        <dbReference type="Proteomes" id="UP000239340"/>
    </source>
</evidence>
<accession>A0A2L0H1L1</accession>
<reference evidence="3 4" key="1">
    <citation type="submission" date="2017-10" db="EMBL/GenBank/DDBJ databases">
        <title>Analysis of the genome sequences of Rhizobium populations associated to common bean (phaseolus vulgaris).</title>
        <authorList>
            <person name="Bustos P."/>
            <person name="Santamaria R.I."/>
            <person name="Miranda-Sanchez F."/>
            <person name="Perez-Carrascal O."/>
            <person name="Juarez S."/>
            <person name="Lozano L."/>
            <person name="Martinez-Flores I."/>
            <person name="Vinuesa P."/>
            <person name="Martinez-Romero E."/>
            <person name="Cevallos M.A."/>
            <person name="Romero D."/>
            <person name="Davila G."/>
            <person name="Gonzalez V."/>
        </authorList>
    </citation>
    <scope>NUCLEOTIDE SEQUENCE [LARGE SCALE GENOMIC DNA]</scope>
    <source>
        <strain evidence="3 4">NXT3</strain>
    </source>
</reference>
<evidence type="ECO:0000256" key="1">
    <source>
        <dbReference type="SAM" id="MobiDB-lite"/>
    </source>
</evidence>
<sequence>MRQVKDPEHGATPSESGASAAGRGEAHKLVPRGGKGKRRRRKPSGSPSAIASPSGLSGEAGRPAALNEAEPARKRKRRRRSKAARPQSQAAAGVSGAATHEPPITDKKGQKRGKKARQRRGLQGRPLASSGKPLTSDRQASRDVPAAPQQPRKDEVRAPYLAPSEPPAPLYAALDLGTNNCRLLVAQPTRPGQFRVVDAFSRIVRLGEGLGASGRLSDDAMERSVEALKICAGKLSARSIRRRRLIATEAARAAENGEAFLKRVAEETGLDLEIIDRETEARLAVSGCSSLVDRETKSVVLFDIGGGSSEIAVIRIGDNRSSRLANHITHWTSLPVGVVTLSERHGGEHVTPDSFETMVREVEGMLDRFDGPSVEALESASGSGFHLIGTSGTVTTLAGVHLDLPRYDRRRVDGLWLSDEEVSAMQARLLSWDFAARAANPCIGPDRADLVLAGCAILEAIRRRWPSNRMRVADRGLREGLLTDMMADDGAWRRGRPRRYQQRGSALASEERQRCHEGNKA</sequence>
<dbReference type="SUPFAM" id="SSF53067">
    <property type="entry name" value="Actin-like ATPase domain"/>
    <property type="match status" value="2"/>
</dbReference>
<feature type="compositionally biased region" description="Low complexity" evidence="1">
    <location>
        <begin position="84"/>
        <end position="98"/>
    </location>
</feature>
<gene>
    <name evidence="3" type="ORF">NXT3_CH00766</name>
</gene>
<feature type="region of interest" description="Disordered" evidence="1">
    <location>
        <begin position="1"/>
        <end position="164"/>
    </location>
</feature>
<dbReference type="InterPro" id="IPR003695">
    <property type="entry name" value="Ppx_GppA_N"/>
</dbReference>
<dbReference type="AlphaFoldDB" id="A0A2L0H1L1"/>
<dbReference type="Gene3D" id="3.30.420.150">
    <property type="entry name" value="Exopolyphosphatase. Domain 2"/>
    <property type="match status" value="1"/>
</dbReference>
<dbReference type="PANTHER" id="PTHR30005">
    <property type="entry name" value="EXOPOLYPHOSPHATASE"/>
    <property type="match status" value="1"/>
</dbReference>